<dbReference type="PANTHER" id="PTHR13767:SF2">
    <property type="entry name" value="PSEUDOURIDYLATE SYNTHASE TRUB1"/>
    <property type="match status" value="1"/>
</dbReference>
<dbReference type="Pfam" id="PF01509">
    <property type="entry name" value="TruB_N"/>
    <property type="match status" value="1"/>
</dbReference>
<evidence type="ECO:0000256" key="5">
    <source>
        <dbReference type="HAMAP-Rule" id="MF_01080"/>
    </source>
</evidence>
<dbReference type="NCBIfam" id="TIGR00431">
    <property type="entry name" value="TruB"/>
    <property type="match status" value="1"/>
</dbReference>
<dbReference type="GO" id="GO:0160148">
    <property type="term" value="F:tRNA pseudouridine(55) synthase activity"/>
    <property type="evidence" value="ECO:0007669"/>
    <property type="project" value="UniProtKB-EC"/>
</dbReference>
<feature type="domain" description="tRNA pseudouridine synthase II TruB subfamily 1 C-terminal" evidence="7">
    <location>
        <begin position="240"/>
        <end position="295"/>
    </location>
</feature>
<gene>
    <name evidence="5 9" type="primary">truB</name>
    <name evidence="9" type="ORF">CUN48_09380</name>
</gene>
<dbReference type="PANTHER" id="PTHR13767">
    <property type="entry name" value="TRNA-PSEUDOURIDINE SYNTHASE"/>
    <property type="match status" value="1"/>
</dbReference>
<dbReference type="InterPro" id="IPR002501">
    <property type="entry name" value="PsdUridine_synth_N"/>
</dbReference>
<evidence type="ECO:0000259" key="6">
    <source>
        <dbReference type="Pfam" id="PF01509"/>
    </source>
</evidence>
<proteinExistence type="inferred from homology"/>
<keyword evidence="4 5" id="KW-0413">Isomerase</keyword>
<dbReference type="GO" id="GO:0003723">
    <property type="term" value="F:RNA binding"/>
    <property type="evidence" value="ECO:0007669"/>
    <property type="project" value="InterPro"/>
</dbReference>
<dbReference type="Gene3D" id="3.30.2350.10">
    <property type="entry name" value="Pseudouridine synthase"/>
    <property type="match status" value="1"/>
</dbReference>
<dbReference type="SUPFAM" id="SSF55120">
    <property type="entry name" value="Pseudouridine synthase"/>
    <property type="match status" value="1"/>
</dbReference>
<comment type="similarity">
    <text evidence="2 5">Belongs to the pseudouridine synthase TruB family. Type 1 subfamily.</text>
</comment>
<evidence type="ECO:0000313" key="9">
    <source>
        <dbReference type="EMBL" id="PJF47295.1"/>
    </source>
</evidence>
<dbReference type="GO" id="GO:0031119">
    <property type="term" value="P:tRNA pseudouridine synthesis"/>
    <property type="evidence" value="ECO:0007669"/>
    <property type="project" value="UniProtKB-UniRule"/>
</dbReference>
<keyword evidence="3 5" id="KW-0819">tRNA processing</keyword>
<evidence type="ECO:0000259" key="8">
    <source>
        <dbReference type="Pfam" id="PF16198"/>
    </source>
</evidence>
<dbReference type="GO" id="GO:1990481">
    <property type="term" value="P:mRNA pseudouridine synthesis"/>
    <property type="evidence" value="ECO:0007669"/>
    <property type="project" value="TreeGrafter"/>
</dbReference>
<dbReference type="Pfam" id="PF09157">
    <property type="entry name" value="TruB-C_2"/>
    <property type="match status" value="1"/>
</dbReference>
<name>A0A2M8QBX7_9CHLR</name>
<dbReference type="InterPro" id="IPR015240">
    <property type="entry name" value="tRNA_sdUridine_synth_fam1_C"/>
</dbReference>
<comment type="catalytic activity">
    <reaction evidence="1 5">
        <text>uridine(55) in tRNA = pseudouridine(55) in tRNA</text>
        <dbReference type="Rhea" id="RHEA:42532"/>
        <dbReference type="Rhea" id="RHEA-COMP:10101"/>
        <dbReference type="Rhea" id="RHEA-COMP:10102"/>
        <dbReference type="ChEBI" id="CHEBI:65314"/>
        <dbReference type="ChEBI" id="CHEBI:65315"/>
        <dbReference type="EC" id="5.4.99.25"/>
    </reaction>
</comment>
<dbReference type="EC" id="5.4.99.25" evidence="5"/>
<feature type="domain" description="tRNA pseudouridylate synthase B C-terminal" evidence="8">
    <location>
        <begin position="178"/>
        <end position="236"/>
    </location>
</feature>
<protein>
    <recommendedName>
        <fullName evidence="5">tRNA pseudouridine synthase B</fullName>
        <ecNumber evidence="5">5.4.99.25</ecNumber>
    </recommendedName>
    <alternativeName>
        <fullName evidence="5">tRNA pseudouridine(55) synthase</fullName>
        <shortName evidence="5">Psi55 synthase</shortName>
    </alternativeName>
    <alternativeName>
        <fullName evidence="5">tRNA pseudouridylate synthase</fullName>
    </alternativeName>
    <alternativeName>
        <fullName evidence="5">tRNA-uridine isomerase</fullName>
    </alternativeName>
</protein>
<feature type="domain" description="Pseudouridine synthase II N-terminal" evidence="6">
    <location>
        <begin position="23"/>
        <end position="177"/>
    </location>
</feature>
<dbReference type="AlphaFoldDB" id="A0A2M8QBX7"/>
<organism evidence="9 10">
    <name type="scientific">Candidatus Thermofonsia Clade 3 bacterium</name>
    <dbReference type="NCBI Taxonomy" id="2364212"/>
    <lineage>
        <taxon>Bacteria</taxon>
        <taxon>Bacillati</taxon>
        <taxon>Chloroflexota</taxon>
        <taxon>Candidatus Thermofontia</taxon>
        <taxon>Candidatus Thermofonsia Clade 3</taxon>
    </lineage>
</organism>
<evidence type="ECO:0000313" key="10">
    <source>
        <dbReference type="Proteomes" id="UP000230790"/>
    </source>
</evidence>
<comment type="caution">
    <text evidence="9">The sequence shown here is derived from an EMBL/GenBank/DDBJ whole genome shotgun (WGS) entry which is preliminary data.</text>
</comment>
<evidence type="ECO:0000259" key="7">
    <source>
        <dbReference type="Pfam" id="PF09157"/>
    </source>
</evidence>
<feature type="active site" description="Nucleophile" evidence="5">
    <location>
        <position position="38"/>
    </location>
</feature>
<comment type="function">
    <text evidence="5">Responsible for synthesis of pseudouridine from uracil-55 in the psi GC loop of transfer RNAs.</text>
</comment>
<accession>A0A2M8QBX7</accession>
<dbReference type="CDD" id="cd02573">
    <property type="entry name" value="PseudoU_synth_EcTruB"/>
    <property type="match status" value="1"/>
</dbReference>
<dbReference type="InterPro" id="IPR014780">
    <property type="entry name" value="tRNA_psdUridine_synth_TruB"/>
</dbReference>
<dbReference type="Pfam" id="PF16198">
    <property type="entry name" value="TruB_C_2"/>
    <property type="match status" value="1"/>
</dbReference>
<dbReference type="Proteomes" id="UP000230790">
    <property type="component" value="Unassembled WGS sequence"/>
</dbReference>
<dbReference type="InterPro" id="IPR020103">
    <property type="entry name" value="PsdUridine_synth_cat_dom_sf"/>
</dbReference>
<sequence>MDGLLIVDKPRGMSSHDVVARARRLLREKRIGHTGTLDPLATGVLVLCVGQATRLSEYLLGEEKSYEGVIRLGQRTTTDDAAGEVVEARPVPPITPERLRQLEAQFTGAIAQIPPQFSAIQKGGQRAYALARQGRPIELAPRPVTVYALQLTPHDGEGTAEIGHLRIVVRCSAGTYIRALARDIGEALGCGGHLIALRRTQVGRFTLADAVTLDRIEAAASEGSAAALLLPMDRAVADWPAAYLSDEDARRLQRGQVIAATIPYATHAPRVRVYDSRRAFIAIAHWDGMKLKPAKVFNAAPPLVR</sequence>
<evidence type="ECO:0000256" key="3">
    <source>
        <dbReference type="ARBA" id="ARBA00022694"/>
    </source>
</evidence>
<dbReference type="HAMAP" id="MF_01080">
    <property type="entry name" value="TruB_bact"/>
    <property type="match status" value="1"/>
</dbReference>
<dbReference type="InterPro" id="IPR032819">
    <property type="entry name" value="TruB_C"/>
</dbReference>
<reference evidence="9 10" key="1">
    <citation type="submission" date="2017-11" db="EMBL/GenBank/DDBJ databases">
        <title>Evolution of Phototrophy in the Chloroflexi Phylum Driven by Horizontal Gene Transfer.</title>
        <authorList>
            <person name="Ward L.M."/>
            <person name="Hemp J."/>
            <person name="Shih P.M."/>
            <person name="Mcglynn S.E."/>
            <person name="Fischer W."/>
        </authorList>
    </citation>
    <scope>NUCLEOTIDE SEQUENCE [LARGE SCALE GENOMIC DNA]</scope>
    <source>
        <strain evidence="9">JP3_7</strain>
    </source>
</reference>
<evidence type="ECO:0000256" key="4">
    <source>
        <dbReference type="ARBA" id="ARBA00023235"/>
    </source>
</evidence>
<evidence type="ECO:0000256" key="1">
    <source>
        <dbReference type="ARBA" id="ARBA00000385"/>
    </source>
</evidence>
<dbReference type="FunFam" id="3.30.2350.10:FF:000011">
    <property type="entry name" value="tRNA pseudouridine synthase B"/>
    <property type="match status" value="1"/>
</dbReference>
<dbReference type="Gene3D" id="2.30.130.10">
    <property type="entry name" value="PUA domain"/>
    <property type="match status" value="1"/>
</dbReference>
<evidence type="ECO:0000256" key="2">
    <source>
        <dbReference type="ARBA" id="ARBA00005642"/>
    </source>
</evidence>
<dbReference type="EMBL" id="PGTN01000056">
    <property type="protein sequence ID" value="PJF47295.1"/>
    <property type="molecule type" value="Genomic_DNA"/>
</dbReference>
<dbReference type="InterPro" id="IPR036974">
    <property type="entry name" value="PUA_sf"/>
</dbReference>